<accession>C3YWX5</accession>
<name>C3YWX5_BRAFL</name>
<reference evidence="1" key="1">
    <citation type="journal article" date="2008" name="Nature">
        <title>The amphioxus genome and the evolution of the chordate karyotype.</title>
        <authorList>
            <consortium name="US DOE Joint Genome Institute (JGI-PGF)"/>
            <person name="Putnam N.H."/>
            <person name="Butts T."/>
            <person name="Ferrier D.E.K."/>
            <person name="Furlong R.F."/>
            <person name="Hellsten U."/>
            <person name="Kawashima T."/>
            <person name="Robinson-Rechavi M."/>
            <person name="Shoguchi E."/>
            <person name="Terry A."/>
            <person name="Yu J.-K."/>
            <person name="Benito-Gutierrez E.L."/>
            <person name="Dubchak I."/>
            <person name="Garcia-Fernandez J."/>
            <person name="Gibson-Brown J.J."/>
            <person name="Grigoriev I.V."/>
            <person name="Horton A.C."/>
            <person name="de Jong P.J."/>
            <person name="Jurka J."/>
            <person name="Kapitonov V.V."/>
            <person name="Kohara Y."/>
            <person name="Kuroki Y."/>
            <person name="Lindquist E."/>
            <person name="Lucas S."/>
            <person name="Osoegawa K."/>
            <person name="Pennacchio L.A."/>
            <person name="Salamov A.A."/>
            <person name="Satou Y."/>
            <person name="Sauka-Spengler T."/>
            <person name="Schmutz J."/>
            <person name="Shin-I T."/>
            <person name="Toyoda A."/>
            <person name="Bronner-Fraser M."/>
            <person name="Fujiyama A."/>
            <person name="Holland L.Z."/>
            <person name="Holland P.W.H."/>
            <person name="Satoh N."/>
            <person name="Rokhsar D.S."/>
        </authorList>
    </citation>
    <scope>NUCLEOTIDE SEQUENCE [LARGE SCALE GENOMIC DNA]</scope>
    <source>
        <strain evidence="1">S238N-H82</strain>
        <tissue evidence="1">Testes</tissue>
    </source>
</reference>
<dbReference type="AlphaFoldDB" id="C3YWX5"/>
<proteinExistence type="predicted"/>
<protein>
    <submittedName>
        <fullName evidence="1">Uncharacterized protein</fullName>
    </submittedName>
</protein>
<gene>
    <name evidence="1" type="ORF">BRAFLDRAFT_64286</name>
</gene>
<dbReference type="InParanoid" id="C3YWX5"/>
<dbReference type="EMBL" id="GG666561">
    <property type="protein sequence ID" value="EEN55369.1"/>
    <property type="molecule type" value="Genomic_DNA"/>
</dbReference>
<sequence length="142" mass="15620">MRERAGYSTLFRKPCLTYLVSRTVLQSFLCEPSVRSCYISTPLSLPTLHPSQHTSVPPHSASITAHLCPSPLCIHHSTPLSLPTLHPSQHTSVPPHSASITAHLCPSPLCIHHSTPLAAPRRLIKHAHAVQDQDFPPAWRIT</sequence>
<evidence type="ECO:0000313" key="1">
    <source>
        <dbReference type="EMBL" id="EEN55369.1"/>
    </source>
</evidence>
<organism>
    <name type="scientific">Branchiostoma floridae</name>
    <name type="common">Florida lancelet</name>
    <name type="synonym">Amphioxus</name>
    <dbReference type="NCBI Taxonomy" id="7739"/>
    <lineage>
        <taxon>Eukaryota</taxon>
        <taxon>Metazoa</taxon>
        <taxon>Chordata</taxon>
        <taxon>Cephalochordata</taxon>
        <taxon>Leptocardii</taxon>
        <taxon>Amphioxiformes</taxon>
        <taxon>Branchiostomatidae</taxon>
        <taxon>Branchiostoma</taxon>
    </lineage>
</organism>